<dbReference type="PANTHER" id="PTHR45908:SF11">
    <property type="entry name" value="FUNGAL LIPASE-LIKE DOMAIN-CONTAINING PROTEIN"/>
    <property type="match status" value="1"/>
</dbReference>
<accession>A0A8R1UMT1</accession>
<keyword evidence="3" id="KW-1185">Reference proteome</keyword>
<organism evidence="2 3">
    <name type="scientific">Pristionchus pacificus</name>
    <name type="common">Parasitic nematode worm</name>
    <dbReference type="NCBI Taxonomy" id="54126"/>
    <lineage>
        <taxon>Eukaryota</taxon>
        <taxon>Metazoa</taxon>
        <taxon>Ecdysozoa</taxon>
        <taxon>Nematoda</taxon>
        <taxon>Chromadorea</taxon>
        <taxon>Rhabditida</taxon>
        <taxon>Rhabditina</taxon>
        <taxon>Diplogasteromorpha</taxon>
        <taxon>Diplogasteroidea</taxon>
        <taxon>Neodiplogasteridae</taxon>
        <taxon>Pristionchus</taxon>
    </lineage>
</organism>
<dbReference type="GO" id="GO:0006629">
    <property type="term" value="P:lipid metabolic process"/>
    <property type="evidence" value="ECO:0007669"/>
    <property type="project" value="InterPro"/>
</dbReference>
<dbReference type="SUPFAM" id="SSF53474">
    <property type="entry name" value="alpha/beta-Hydrolases"/>
    <property type="match status" value="1"/>
</dbReference>
<dbReference type="PANTHER" id="PTHR45908">
    <property type="entry name" value="PROTEIN CBG11750-RELATED"/>
    <property type="match status" value="1"/>
</dbReference>
<proteinExistence type="predicted"/>
<dbReference type="Proteomes" id="UP000005239">
    <property type="component" value="Unassembled WGS sequence"/>
</dbReference>
<dbReference type="InterPro" id="IPR029058">
    <property type="entry name" value="AB_hydrolase_fold"/>
</dbReference>
<dbReference type="Pfam" id="PF01764">
    <property type="entry name" value="Lipase_3"/>
    <property type="match status" value="1"/>
</dbReference>
<accession>A0A2A6CKH5</accession>
<dbReference type="OrthoDB" id="5866690at2759"/>
<dbReference type="InterPro" id="IPR002921">
    <property type="entry name" value="Fungal_lipase-type"/>
</dbReference>
<dbReference type="Gene3D" id="3.40.50.1820">
    <property type="entry name" value="alpha/beta hydrolase"/>
    <property type="match status" value="1"/>
</dbReference>
<evidence type="ECO:0000313" key="2">
    <source>
        <dbReference type="EnsemblMetazoa" id="PPA30658.1"/>
    </source>
</evidence>
<dbReference type="CDD" id="cd00519">
    <property type="entry name" value="Lipase_3"/>
    <property type="match status" value="1"/>
</dbReference>
<dbReference type="EnsemblMetazoa" id="PPA30658.1">
    <property type="protein sequence ID" value="PPA30658.1"/>
    <property type="gene ID" value="WBGene00203525"/>
</dbReference>
<gene>
    <name evidence="2" type="primary">WBGene00203525</name>
</gene>
<name>A0A2A6CKH5_PRIPA</name>
<reference evidence="3" key="1">
    <citation type="journal article" date="2008" name="Nat. Genet.">
        <title>The Pristionchus pacificus genome provides a unique perspective on nematode lifestyle and parasitism.</title>
        <authorList>
            <person name="Dieterich C."/>
            <person name="Clifton S.W."/>
            <person name="Schuster L.N."/>
            <person name="Chinwalla A."/>
            <person name="Delehaunty K."/>
            <person name="Dinkelacker I."/>
            <person name="Fulton L."/>
            <person name="Fulton R."/>
            <person name="Godfrey J."/>
            <person name="Minx P."/>
            <person name="Mitreva M."/>
            <person name="Roeseler W."/>
            <person name="Tian H."/>
            <person name="Witte H."/>
            <person name="Yang S.P."/>
            <person name="Wilson R.K."/>
            <person name="Sommer R.J."/>
        </authorList>
    </citation>
    <scope>NUCLEOTIDE SEQUENCE [LARGE SCALE GENOMIC DNA]</scope>
    <source>
        <strain evidence="3">PS312</strain>
    </source>
</reference>
<evidence type="ECO:0000259" key="1">
    <source>
        <dbReference type="Pfam" id="PF01764"/>
    </source>
</evidence>
<feature type="domain" description="Fungal lipase-type" evidence="1">
    <location>
        <begin position="85"/>
        <end position="221"/>
    </location>
</feature>
<reference evidence="2" key="2">
    <citation type="submission" date="2022-06" db="UniProtKB">
        <authorList>
            <consortium name="EnsemblMetazoa"/>
        </authorList>
    </citation>
    <scope>IDENTIFICATION</scope>
    <source>
        <strain evidence="2">PS312</strain>
    </source>
</reference>
<evidence type="ECO:0000313" key="3">
    <source>
        <dbReference type="Proteomes" id="UP000005239"/>
    </source>
</evidence>
<sequence>MLLPFVLTAILASVGADYDDSLARNIMFPLASAAYGLGDTIQQCLDKHLPGTKLSFRAEVRCDSTYKDTCSGYTFIDDKSTRIGLVFKGTDKILQLSEETHSLLQDPAVPFKDGGMVGPYFNTCFLQLWNKSGLGADVQRLSAAHPDYTLYITGHSLGASMSALAVVRIAKNKIHPVDKIINYNFGEPRTGDKQFASLFDSLLKGYRVIHDKDLIPHTPFPSMGYQHHATEVFYENNMTPGSPFVVCKEQEDPKCSNKHKFDLNFADDHFHYFNLDVVASQVLSCFAVVICAGVAAVSWLYNESIYLPIYQSFLLGAEIIACILVFIACCTTLPALMYPIIIIQIWNSFSILAIAIWSLINWIELVTNYGTLYYTCFFPVSLVFSLCVLYCHFCCYKLLLLFEKHFQETTSLRTAHHYLAELGHNQQYCNLDVEAHPHVECHKRFRKNDSKIGRKRSGVSAKSITENKQYESTLVSDYYFATTAHVASNCDNHSCLVSSISLSFSVMVYQSKMFTHTICCCSATVASQVMAIIAIILCAIVAVTNWFYDYSIYFSIYQTILLVTEIIACILVFVAVCKILPAFVLPIIIIQISFEFFMRIPLISVSRVHCQKNRFINCHGSLLQILNSLSIVVLAIWQLIDLWSLLTGLGIVYLICIYAISLLISLFVLHCHVCCFKLLLFTRACHDHHSGDHYNA</sequence>
<protein>
    <submittedName>
        <fullName evidence="2">Lipase</fullName>
    </submittedName>
</protein>
<dbReference type="AlphaFoldDB" id="A0A2A6CKH5"/>